<dbReference type="Proteomes" id="UP000245712">
    <property type="component" value="Unassembled WGS sequence"/>
</dbReference>
<accession>A0ABX5KQE4</accession>
<dbReference type="PANTHER" id="PTHR37489:SF1">
    <property type="entry name" value="DUF3500 DOMAIN-CONTAINING PROTEIN"/>
    <property type="match status" value="1"/>
</dbReference>
<keyword evidence="3" id="KW-1185">Reference proteome</keyword>
<evidence type="ECO:0000256" key="1">
    <source>
        <dbReference type="SAM" id="MobiDB-lite"/>
    </source>
</evidence>
<gene>
    <name evidence="2" type="ORF">C7402_10422</name>
</gene>
<dbReference type="RefSeq" id="WP_116610474.1">
    <property type="nucleotide sequence ID" value="NZ_QEOB01000004.1"/>
</dbReference>
<proteinExistence type="predicted"/>
<protein>
    <submittedName>
        <fullName evidence="2">Uncharacterized protein DUF3500</fullName>
    </submittedName>
</protein>
<feature type="compositionally biased region" description="Basic and acidic residues" evidence="1">
    <location>
        <begin position="426"/>
        <end position="441"/>
    </location>
</feature>
<sequence length="447" mass="51039">MTSDFRDNLIPADSPRLTNARGLDPFEYAKPIIASDKAQSLIQTWQALYREPYKGVTANGQVEPNLFHLADEGLDIHPVVRAGNALLAAVSDGERAKLRYPVDAPEWRDWYNPEFPMNANGLRLDAVSPAVRDAAMNLMRASLSFDGYVKTQRCRLANLYLGELYDLRNIMNEWSYHFLLFGTPSATEPWGWNLYGHHIAINCFMLGGQMVVSPTFLGAEPTIIDRGPHGAFRLFENEETFGLELMRSLAPDLQRRATIFERMKDPAMPADRWHFADERQLGAAYRDNRVVPYEGVCAREFSSAQQEQLLSVVDSFIDYLPKGPREARMKQLETVLERTWFSWIGGHGEDDPFYYKVHSPLLMVEFDHHSGVWLTNAEPAKYHIHTVVRTPNGNDYGKDLLRQHYAQLHREGSAHMGAQHAHDHHHTHDHDGHSHSHAHGDHTHRHD</sequence>
<dbReference type="Pfam" id="PF12006">
    <property type="entry name" value="DUF3500"/>
    <property type="match status" value="1"/>
</dbReference>
<comment type="caution">
    <text evidence="2">The sequence shown here is derived from an EMBL/GenBank/DDBJ whole genome shotgun (WGS) entry which is preliminary data.</text>
</comment>
<organism evidence="2 3">
    <name type="scientific">Paraburkholderia unamae</name>
    <dbReference type="NCBI Taxonomy" id="219649"/>
    <lineage>
        <taxon>Bacteria</taxon>
        <taxon>Pseudomonadati</taxon>
        <taxon>Pseudomonadota</taxon>
        <taxon>Betaproteobacteria</taxon>
        <taxon>Burkholderiales</taxon>
        <taxon>Burkholderiaceae</taxon>
        <taxon>Paraburkholderia</taxon>
    </lineage>
</organism>
<feature type="region of interest" description="Disordered" evidence="1">
    <location>
        <begin position="411"/>
        <end position="447"/>
    </location>
</feature>
<dbReference type="PANTHER" id="PTHR37489">
    <property type="entry name" value="DUF3500 DOMAIN-CONTAINING PROTEIN"/>
    <property type="match status" value="1"/>
</dbReference>
<name>A0ABX5KQE4_9BURK</name>
<reference evidence="2 3" key="1">
    <citation type="submission" date="2018-05" db="EMBL/GenBank/DDBJ databases">
        <title>Genomic Encyclopedia of Type Strains, Phase IV (KMG-V): Genome sequencing to study the core and pangenomes of soil and plant-associated prokaryotes.</title>
        <authorList>
            <person name="Whitman W."/>
        </authorList>
    </citation>
    <scope>NUCLEOTIDE SEQUENCE [LARGE SCALE GENOMIC DNA]</scope>
    <source>
        <strain evidence="2 3">SCZa-39</strain>
    </source>
</reference>
<dbReference type="EMBL" id="QEOB01000004">
    <property type="protein sequence ID" value="PVX84779.1"/>
    <property type="molecule type" value="Genomic_DNA"/>
</dbReference>
<evidence type="ECO:0000313" key="3">
    <source>
        <dbReference type="Proteomes" id="UP000245712"/>
    </source>
</evidence>
<dbReference type="InterPro" id="IPR021889">
    <property type="entry name" value="DUF3500"/>
</dbReference>
<evidence type="ECO:0000313" key="2">
    <source>
        <dbReference type="EMBL" id="PVX84779.1"/>
    </source>
</evidence>